<dbReference type="EMBL" id="AAMS01000009">
    <property type="protein sequence ID" value="EAQ05450.1"/>
    <property type="molecule type" value="Genomic_DNA"/>
</dbReference>
<accession>A3V8L9</accession>
<comment type="caution">
    <text evidence="1">The sequence shown here is derived from an EMBL/GenBank/DDBJ whole genome shotgun (WGS) entry which is preliminary data.</text>
</comment>
<gene>
    <name evidence="1" type="ORF">SKA53_03539</name>
</gene>
<dbReference type="RefSeq" id="WP_007204664.1">
    <property type="nucleotide sequence ID" value="NZ_CH672414.1"/>
</dbReference>
<sequence>MQPQRHTTATARHPRLIWRMVLASVLSMALVLVGFGHRPAQAEPQAIAYLLAGGDWADLCAQDDLPHRAGDHCAACILAKAMTLPAPVLTPRATVTAQPMVWTMQATARPELKIANAYPARAPPFADHSTSL</sequence>
<dbReference type="Proteomes" id="UP000004507">
    <property type="component" value="Unassembled WGS sequence"/>
</dbReference>
<organism evidence="1 2">
    <name type="scientific">Yoonia vestfoldensis SKA53</name>
    <dbReference type="NCBI Taxonomy" id="314232"/>
    <lineage>
        <taxon>Bacteria</taxon>
        <taxon>Pseudomonadati</taxon>
        <taxon>Pseudomonadota</taxon>
        <taxon>Alphaproteobacteria</taxon>
        <taxon>Rhodobacterales</taxon>
        <taxon>Paracoccaceae</taxon>
        <taxon>Yoonia</taxon>
    </lineage>
</organism>
<evidence type="ECO:0008006" key="3">
    <source>
        <dbReference type="Google" id="ProtNLM"/>
    </source>
</evidence>
<proteinExistence type="predicted"/>
<evidence type="ECO:0000313" key="2">
    <source>
        <dbReference type="Proteomes" id="UP000004507"/>
    </source>
</evidence>
<protein>
    <recommendedName>
        <fullName evidence="3">DUF2946 domain-containing protein</fullName>
    </recommendedName>
</protein>
<dbReference type="HOGENOM" id="CLU_1914508_0_0_5"/>
<dbReference type="AlphaFoldDB" id="A3V8L9"/>
<name>A3V8L9_9RHOB</name>
<dbReference type="OrthoDB" id="7869757at2"/>
<keyword evidence="2" id="KW-1185">Reference proteome</keyword>
<dbReference type="eggNOG" id="ENOG5031AFC">
    <property type="taxonomic scope" value="Bacteria"/>
</dbReference>
<dbReference type="STRING" id="314232.SKA53_03539"/>
<reference evidence="1 2" key="1">
    <citation type="submission" date="2006-01" db="EMBL/GenBank/DDBJ databases">
        <authorList>
            <person name="Hagstrom A."/>
            <person name="Ferriera S."/>
            <person name="Johnson J."/>
            <person name="Kravitz S."/>
            <person name="Halpern A."/>
            <person name="Remington K."/>
            <person name="Beeson K."/>
            <person name="Tran B."/>
            <person name="Rogers Y.-H."/>
            <person name="Friedman R."/>
            <person name="Venter J.C."/>
        </authorList>
    </citation>
    <scope>NUCLEOTIDE SEQUENCE [LARGE SCALE GENOMIC DNA]</scope>
    <source>
        <strain evidence="1 2">SKA53</strain>
    </source>
</reference>
<evidence type="ECO:0000313" key="1">
    <source>
        <dbReference type="EMBL" id="EAQ05450.1"/>
    </source>
</evidence>